<dbReference type="GO" id="GO:0003677">
    <property type="term" value="F:DNA binding"/>
    <property type="evidence" value="ECO:0007669"/>
    <property type="project" value="InterPro"/>
</dbReference>
<dbReference type="AlphaFoldDB" id="A0A8J4DQL5"/>
<dbReference type="Pfam" id="PF13560">
    <property type="entry name" value="HTH_31"/>
    <property type="match status" value="1"/>
</dbReference>
<dbReference type="InterPro" id="IPR010982">
    <property type="entry name" value="Lambda_DNA-bd_dom_sf"/>
</dbReference>
<dbReference type="RefSeq" id="WP_203899651.1">
    <property type="nucleotide sequence ID" value="NZ_BOPF01000009.1"/>
</dbReference>
<sequence length="273" mass="29954">MAATRLGAFLAARRARLTPQDVGMATTGTRRVPGLRREEVAVLAGVSVDYYTRLEQGRERNPSPAVLDAIARALDLGPDARDHLFRLADAPAGAAPAPASPQVPRELRELLDAWPHTPAVIVNRRLDLLARNALADALYRDFADPDNYARMTFLDPAGRTFFADWQRAAQSTVANLRLALGHDPHDRPALALVAELNERAPEFRALWERNDVRGKTHAVKTFRHGAVGELTLSYHAFDVRGVADQQLIVYRAEPNSPSADAVTLLGLLAPVRE</sequence>
<feature type="domain" description="HTH cro/C1-type" evidence="1">
    <location>
        <begin position="34"/>
        <end position="81"/>
    </location>
</feature>
<evidence type="ECO:0000313" key="2">
    <source>
        <dbReference type="EMBL" id="GIJ46121.1"/>
    </source>
</evidence>
<dbReference type="SUPFAM" id="SSF47413">
    <property type="entry name" value="lambda repressor-like DNA-binding domains"/>
    <property type="match status" value="1"/>
</dbReference>
<dbReference type="Proteomes" id="UP000619260">
    <property type="component" value="Unassembled WGS sequence"/>
</dbReference>
<accession>A0A8J4DQL5</accession>
<dbReference type="Pfam" id="PF17765">
    <property type="entry name" value="MLTR_LBD"/>
    <property type="match status" value="1"/>
</dbReference>
<evidence type="ECO:0000313" key="3">
    <source>
        <dbReference type="Proteomes" id="UP000619260"/>
    </source>
</evidence>
<dbReference type="SMART" id="SM00530">
    <property type="entry name" value="HTH_XRE"/>
    <property type="match status" value="1"/>
</dbReference>
<gene>
    <name evidence="2" type="ORF">Val02_30070</name>
</gene>
<dbReference type="PANTHER" id="PTHR35010">
    <property type="entry name" value="BLL4672 PROTEIN-RELATED"/>
    <property type="match status" value="1"/>
</dbReference>
<dbReference type="EMBL" id="BOPF01000009">
    <property type="protein sequence ID" value="GIJ46121.1"/>
    <property type="molecule type" value="Genomic_DNA"/>
</dbReference>
<dbReference type="PANTHER" id="PTHR35010:SF2">
    <property type="entry name" value="BLL4672 PROTEIN"/>
    <property type="match status" value="1"/>
</dbReference>
<dbReference type="InterPro" id="IPR001387">
    <property type="entry name" value="Cro/C1-type_HTH"/>
</dbReference>
<dbReference type="Gene3D" id="1.10.260.40">
    <property type="entry name" value="lambda repressor-like DNA-binding domains"/>
    <property type="match status" value="1"/>
</dbReference>
<keyword evidence="3" id="KW-1185">Reference proteome</keyword>
<dbReference type="PROSITE" id="PS50943">
    <property type="entry name" value="HTH_CROC1"/>
    <property type="match status" value="1"/>
</dbReference>
<dbReference type="InterPro" id="IPR041413">
    <property type="entry name" value="MLTR_LBD"/>
</dbReference>
<dbReference type="Gene3D" id="3.30.450.180">
    <property type="match status" value="1"/>
</dbReference>
<name>A0A8J4DQL5_9ACTN</name>
<reference evidence="2" key="1">
    <citation type="submission" date="2021-01" db="EMBL/GenBank/DDBJ databases">
        <title>Whole genome shotgun sequence of Virgisporangium aliadipatigenens NBRC 105644.</title>
        <authorList>
            <person name="Komaki H."/>
            <person name="Tamura T."/>
        </authorList>
    </citation>
    <scope>NUCLEOTIDE SEQUENCE</scope>
    <source>
        <strain evidence="2">NBRC 105644</strain>
    </source>
</reference>
<proteinExistence type="predicted"/>
<organism evidence="2 3">
    <name type="scientific">Virgisporangium aliadipatigenens</name>
    <dbReference type="NCBI Taxonomy" id="741659"/>
    <lineage>
        <taxon>Bacteria</taxon>
        <taxon>Bacillati</taxon>
        <taxon>Actinomycetota</taxon>
        <taxon>Actinomycetes</taxon>
        <taxon>Micromonosporales</taxon>
        <taxon>Micromonosporaceae</taxon>
        <taxon>Virgisporangium</taxon>
    </lineage>
</organism>
<protein>
    <submittedName>
        <fullName evidence="2">Transcriptional regulator</fullName>
    </submittedName>
</protein>
<comment type="caution">
    <text evidence="2">The sequence shown here is derived from an EMBL/GenBank/DDBJ whole genome shotgun (WGS) entry which is preliminary data.</text>
</comment>
<evidence type="ECO:0000259" key="1">
    <source>
        <dbReference type="PROSITE" id="PS50943"/>
    </source>
</evidence>
<dbReference type="CDD" id="cd00093">
    <property type="entry name" value="HTH_XRE"/>
    <property type="match status" value="1"/>
</dbReference>